<keyword evidence="1" id="KW-0812">Transmembrane</keyword>
<dbReference type="Pfam" id="PF04657">
    <property type="entry name" value="DMT_YdcZ"/>
    <property type="match status" value="1"/>
</dbReference>
<sequence length="166" mass="17129">MNLPTAQRPNPLHLLAAFGSGGLLTLAVFLNGEAGRYGGALFSSWLAHGVGTPVALVFLALIWRHQRREAAADRAEHGKAPLWSYLGGIIGAATVMLTSTTVNTPLALAGTLALGLAGQVVLSLAADFWGLLGLPRRRLDWRDAGAVALIAAGSLIIILFGLGGAS</sequence>
<feature type="transmembrane region" description="Helical" evidence="1">
    <location>
        <begin position="106"/>
        <end position="132"/>
    </location>
</feature>
<comment type="caution">
    <text evidence="2">The sequence shown here is derived from an EMBL/GenBank/DDBJ whole genome shotgun (WGS) entry which is preliminary data.</text>
</comment>
<proteinExistence type="predicted"/>
<dbReference type="PANTHER" id="PTHR34821:SF2">
    <property type="entry name" value="INNER MEMBRANE PROTEIN YDCZ"/>
    <property type="match status" value="1"/>
</dbReference>
<feature type="transmembrane region" description="Helical" evidence="1">
    <location>
        <begin position="82"/>
        <end position="100"/>
    </location>
</feature>
<name>A0ABW5QGX8_9HYPH</name>
<reference evidence="3" key="1">
    <citation type="journal article" date="2019" name="Int. J. Syst. Evol. Microbiol.">
        <title>The Global Catalogue of Microorganisms (GCM) 10K type strain sequencing project: providing services to taxonomists for standard genome sequencing and annotation.</title>
        <authorList>
            <consortium name="The Broad Institute Genomics Platform"/>
            <consortium name="The Broad Institute Genome Sequencing Center for Infectious Disease"/>
            <person name="Wu L."/>
            <person name="Ma J."/>
        </authorList>
    </citation>
    <scope>NUCLEOTIDE SEQUENCE [LARGE SCALE GENOMIC DNA]</scope>
    <source>
        <strain evidence="3">CCM 7427</strain>
    </source>
</reference>
<evidence type="ECO:0000256" key="1">
    <source>
        <dbReference type="SAM" id="Phobius"/>
    </source>
</evidence>
<protein>
    <submittedName>
        <fullName evidence="2">DMT family transporter</fullName>
    </submittedName>
</protein>
<keyword evidence="1" id="KW-0472">Membrane</keyword>
<keyword evidence="3" id="KW-1185">Reference proteome</keyword>
<feature type="transmembrane region" description="Helical" evidence="1">
    <location>
        <begin position="12"/>
        <end position="30"/>
    </location>
</feature>
<organism evidence="2 3">
    <name type="scientific">Devosia albogilva</name>
    <dbReference type="NCBI Taxonomy" id="429726"/>
    <lineage>
        <taxon>Bacteria</taxon>
        <taxon>Pseudomonadati</taxon>
        <taxon>Pseudomonadota</taxon>
        <taxon>Alphaproteobacteria</taxon>
        <taxon>Hyphomicrobiales</taxon>
        <taxon>Devosiaceae</taxon>
        <taxon>Devosia</taxon>
    </lineage>
</organism>
<dbReference type="PANTHER" id="PTHR34821">
    <property type="entry name" value="INNER MEMBRANE PROTEIN YDCZ"/>
    <property type="match status" value="1"/>
</dbReference>
<dbReference type="RefSeq" id="WP_386831669.1">
    <property type="nucleotide sequence ID" value="NZ_JBHUNP010000001.1"/>
</dbReference>
<feature type="transmembrane region" description="Helical" evidence="1">
    <location>
        <begin position="42"/>
        <end position="62"/>
    </location>
</feature>
<evidence type="ECO:0000313" key="2">
    <source>
        <dbReference type="EMBL" id="MFD2646776.1"/>
    </source>
</evidence>
<accession>A0ABW5QGX8</accession>
<feature type="transmembrane region" description="Helical" evidence="1">
    <location>
        <begin position="144"/>
        <end position="165"/>
    </location>
</feature>
<keyword evidence="1" id="KW-1133">Transmembrane helix</keyword>
<evidence type="ECO:0000313" key="3">
    <source>
        <dbReference type="Proteomes" id="UP001597521"/>
    </source>
</evidence>
<dbReference type="EMBL" id="JBHUNP010000001">
    <property type="protein sequence ID" value="MFD2646776.1"/>
    <property type="molecule type" value="Genomic_DNA"/>
</dbReference>
<dbReference type="InterPro" id="IPR006750">
    <property type="entry name" value="YdcZ"/>
</dbReference>
<gene>
    <name evidence="2" type="ORF">ACFSX5_03100</name>
</gene>
<dbReference type="Proteomes" id="UP001597521">
    <property type="component" value="Unassembled WGS sequence"/>
</dbReference>